<dbReference type="PANTHER" id="PTHR11079">
    <property type="entry name" value="CYTOSINE DEAMINASE FAMILY MEMBER"/>
    <property type="match status" value="1"/>
</dbReference>
<dbReference type="RefSeq" id="WP_149391538.1">
    <property type="nucleotide sequence ID" value="NZ_SMRS01000008.1"/>
</dbReference>
<dbReference type="FunFam" id="3.40.140.10:FF:000005">
    <property type="entry name" value="tRNA-specific adenosine deaminase"/>
    <property type="match status" value="1"/>
</dbReference>
<dbReference type="EC" id="3.5.4.33" evidence="8"/>
<dbReference type="Proteomes" id="UP000325302">
    <property type="component" value="Unassembled WGS sequence"/>
</dbReference>
<dbReference type="GO" id="GO:0052717">
    <property type="term" value="F:tRNA-specific adenosine-34 deaminase activity"/>
    <property type="evidence" value="ECO:0007669"/>
    <property type="project" value="UniProtKB-UniRule"/>
</dbReference>
<evidence type="ECO:0000256" key="2">
    <source>
        <dbReference type="ARBA" id="ARBA00011738"/>
    </source>
</evidence>
<evidence type="ECO:0000313" key="11">
    <source>
        <dbReference type="Proteomes" id="UP000325302"/>
    </source>
</evidence>
<protein>
    <recommendedName>
        <fullName evidence="8">tRNA-specific adenosine deaminase</fullName>
        <ecNumber evidence="8">3.5.4.33</ecNumber>
    </recommendedName>
</protein>
<evidence type="ECO:0000313" key="10">
    <source>
        <dbReference type="EMBL" id="KAA0873885.1"/>
    </source>
</evidence>
<evidence type="ECO:0000256" key="7">
    <source>
        <dbReference type="ARBA" id="ARBA00048045"/>
    </source>
</evidence>
<comment type="caution">
    <text evidence="10">The sequence shown here is derived from an EMBL/GenBank/DDBJ whole genome shotgun (WGS) entry which is preliminary data.</text>
</comment>
<comment type="similarity">
    <text evidence="1">Belongs to the cytidine and deoxycytidylate deaminase family. ADAT2 subfamily.</text>
</comment>
<dbReference type="GO" id="GO:0002100">
    <property type="term" value="P:tRNA wobble adenosine to inosine editing"/>
    <property type="evidence" value="ECO:0007669"/>
    <property type="project" value="UniProtKB-UniRule"/>
</dbReference>
<dbReference type="CDD" id="cd01285">
    <property type="entry name" value="nucleoside_deaminase"/>
    <property type="match status" value="1"/>
</dbReference>
<dbReference type="InterPro" id="IPR016192">
    <property type="entry name" value="APOBEC/CMP_deaminase_Zn-bd"/>
</dbReference>
<comment type="function">
    <text evidence="8">Catalyzes the deamination of adenosine to inosine at the wobble position 34 of tRNA(Arg2).</text>
</comment>
<dbReference type="PANTHER" id="PTHR11079:SF202">
    <property type="entry name" value="TRNA-SPECIFIC ADENOSINE DEAMINASE"/>
    <property type="match status" value="1"/>
</dbReference>
<feature type="binding site" evidence="8">
    <location>
        <position position="58"/>
    </location>
    <ligand>
        <name>Zn(2+)</name>
        <dbReference type="ChEBI" id="CHEBI:29105"/>
        <note>catalytic</note>
    </ligand>
</feature>
<feature type="binding site" evidence="8">
    <location>
        <position position="88"/>
    </location>
    <ligand>
        <name>Zn(2+)</name>
        <dbReference type="ChEBI" id="CHEBI:29105"/>
        <note>catalytic</note>
    </ligand>
</feature>
<dbReference type="AlphaFoldDB" id="A0A5A9W1A2"/>
<gene>
    <name evidence="8 10" type="primary">tadA</name>
    <name evidence="10" type="ORF">E1H14_11045</name>
</gene>
<dbReference type="PROSITE" id="PS51747">
    <property type="entry name" value="CYT_DCMP_DEAMINASES_2"/>
    <property type="match status" value="1"/>
</dbReference>
<feature type="binding site" evidence="8">
    <location>
        <position position="91"/>
    </location>
    <ligand>
        <name>Zn(2+)</name>
        <dbReference type="ChEBI" id="CHEBI:29105"/>
        <note>catalytic</note>
    </ligand>
</feature>
<reference evidence="10 11" key="1">
    <citation type="submission" date="2019-03" db="EMBL/GenBank/DDBJ databases">
        <title>Nitrincola sp. nov. isolated from an Indian soda lake.</title>
        <authorList>
            <person name="Joshi A."/>
            <person name="Thite S.V."/>
            <person name="Joseph N."/>
            <person name="Dhotre D."/>
            <person name="Moorthy M."/>
            <person name="Shouche Y.S."/>
        </authorList>
    </citation>
    <scope>NUCLEOTIDE SEQUENCE [LARGE SCALE GENOMIC DNA]</scope>
    <source>
        <strain evidence="10 11">MEB193</strain>
    </source>
</reference>
<name>A0A5A9W1A2_9GAMM</name>
<evidence type="ECO:0000259" key="9">
    <source>
        <dbReference type="PROSITE" id="PS51747"/>
    </source>
</evidence>
<proteinExistence type="inferred from homology"/>
<evidence type="ECO:0000256" key="6">
    <source>
        <dbReference type="ARBA" id="ARBA00022833"/>
    </source>
</evidence>
<dbReference type="SUPFAM" id="SSF53927">
    <property type="entry name" value="Cytidine deaminase-like"/>
    <property type="match status" value="1"/>
</dbReference>
<feature type="active site" description="Proton donor" evidence="8">
    <location>
        <position position="60"/>
    </location>
</feature>
<keyword evidence="11" id="KW-1185">Reference proteome</keyword>
<evidence type="ECO:0000256" key="8">
    <source>
        <dbReference type="HAMAP-Rule" id="MF_00972"/>
    </source>
</evidence>
<keyword evidence="5 8" id="KW-0378">Hydrolase</keyword>
<dbReference type="PROSITE" id="PS00903">
    <property type="entry name" value="CYT_DCMP_DEAMINASES_1"/>
    <property type="match status" value="1"/>
</dbReference>
<organism evidence="10 11">
    <name type="scientific">Nitrincola tapanii</name>
    <dbReference type="NCBI Taxonomy" id="1708751"/>
    <lineage>
        <taxon>Bacteria</taxon>
        <taxon>Pseudomonadati</taxon>
        <taxon>Pseudomonadota</taxon>
        <taxon>Gammaproteobacteria</taxon>
        <taxon>Oceanospirillales</taxon>
        <taxon>Oceanospirillaceae</taxon>
        <taxon>Nitrincola</taxon>
    </lineage>
</organism>
<dbReference type="EMBL" id="SMRS01000008">
    <property type="protein sequence ID" value="KAA0873885.1"/>
    <property type="molecule type" value="Genomic_DNA"/>
</dbReference>
<dbReference type="HAMAP" id="MF_00972">
    <property type="entry name" value="tRNA_aden_deaminase"/>
    <property type="match status" value="1"/>
</dbReference>
<comment type="cofactor">
    <cofactor evidence="8">
        <name>Zn(2+)</name>
        <dbReference type="ChEBI" id="CHEBI:29105"/>
    </cofactor>
    <text evidence="8">Binds 1 zinc ion per subunit.</text>
</comment>
<dbReference type="OrthoDB" id="9802676at2"/>
<comment type="subunit">
    <text evidence="2 8">Homodimer.</text>
</comment>
<dbReference type="InterPro" id="IPR002125">
    <property type="entry name" value="CMP_dCMP_dom"/>
</dbReference>
<dbReference type="Gene3D" id="3.40.140.10">
    <property type="entry name" value="Cytidine Deaminase, domain 2"/>
    <property type="match status" value="1"/>
</dbReference>
<dbReference type="InterPro" id="IPR016193">
    <property type="entry name" value="Cytidine_deaminase-like"/>
</dbReference>
<dbReference type="InterPro" id="IPR028883">
    <property type="entry name" value="tRNA_aden_deaminase"/>
</dbReference>
<keyword evidence="4 8" id="KW-0479">Metal-binding</keyword>
<evidence type="ECO:0000256" key="4">
    <source>
        <dbReference type="ARBA" id="ARBA00022723"/>
    </source>
</evidence>
<accession>A0A5A9W1A2</accession>
<comment type="catalytic activity">
    <reaction evidence="7 8">
        <text>adenosine(34) in tRNA + H2O + H(+) = inosine(34) in tRNA + NH4(+)</text>
        <dbReference type="Rhea" id="RHEA:43168"/>
        <dbReference type="Rhea" id="RHEA-COMP:10373"/>
        <dbReference type="Rhea" id="RHEA-COMP:10374"/>
        <dbReference type="ChEBI" id="CHEBI:15377"/>
        <dbReference type="ChEBI" id="CHEBI:15378"/>
        <dbReference type="ChEBI" id="CHEBI:28938"/>
        <dbReference type="ChEBI" id="CHEBI:74411"/>
        <dbReference type="ChEBI" id="CHEBI:82852"/>
        <dbReference type="EC" id="3.5.4.33"/>
    </reaction>
</comment>
<sequence length="167" mass="18270">MFELNLEEDQRWMREALLLAQQAADQGEVPVGAVVVLNGQIIGRGFNSPISKLDPSAHAEVLALREAALTLGNYRLVEADLYVTLEPCMMCAGALVHARIRRVIYAATEPKSGAHVSQLPAFDLPHLNHHPQVRAGVLAEESSALLSAFFKQRRAQKRAAKQAQAPE</sequence>
<dbReference type="Pfam" id="PF00383">
    <property type="entry name" value="dCMP_cyt_deam_1"/>
    <property type="match status" value="1"/>
</dbReference>
<feature type="domain" description="CMP/dCMP-type deaminase" evidence="9">
    <location>
        <begin position="7"/>
        <end position="118"/>
    </location>
</feature>
<evidence type="ECO:0000256" key="1">
    <source>
        <dbReference type="ARBA" id="ARBA00010669"/>
    </source>
</evidence>
<keyword evidence="6 8" id="KW-0862">Zinc</keyword>
<evidence type="ECO:0000256" key="3">
    <source>
        <dbReference type="ARBA" id="ARBA00022694"/>
    </source>
</evidence>
<dbReference type="GO" id="GO:0008270">
    <property type="term" value="F:zinc ion binding"/>
    <property type="evidence" value="ECO:0007669"/>
    <property type="project" value="UniProtKB-UniRule"/>
</dbReference>
<evidence type="ECO:0000256" key="5">
    <source>
        <dbReference type="ARBA" id="ARBA00022801"/>
    </source>
</evidence>
<dbReference type="NCBIfam" id="NF008113">
    <property type="entry name" value="PRK10860.1"/>
    <property type="match status" value="1"/>
</dbReference>
<keyword evidence="3 8" id="KW-0819">tRNA processing</keyword>